<keyword evidence="1" id="KW-0472">Membrane</keyword>
<dbReference type="Proteomes" id="UP001319180">
    <property type="component" value="Unassembled WGS sequence"/>
</dbReference>
<keyword evidence="3" id="KW-1185">Reference proteome</keyword>
<name>A0AAP2D987_9BACT</name>
<sequence length="118" mass="13058">MKFLLQLIVIFVLAYVLELFFPWYVIVVAAFFAGYVVRSGANFLAGFLAIASLWALKAWMIDSQASTDLSTRVARIFTLQDNTLLFVMTAVVGGLVGGFAALSGALLKPAKKKWYEKR</sequence>
<feature type="transmembrane region" description="Helical" evidence="1">
    <location>
        <begin position="6"/>
        <end position="36"/>
    </location>
</feature>
<evidence type="ECO:0000313" key="2">
    <source>
        <dbReference type="EMBL" id="MBT1686430.1"/>
    </source>
</evidence>
<feature type="transmembrane region" description="Helical" evidence="1">
    <location>
        <begin position="43"/>
        <end position="61"/>
    </location>
</feature>
<evidence type="ECO:0000313" key="3">
    <source>
        <dbReference type="Proteomes" id="UP001319180"/>
    </source>
</evidence>
<dbReference type="EMBL" id="JAHESC010000008">
    <property type="protein sequence ID" value="MBT1686430.1"/>
    <property type="molecule type" value="Genomic_DNA"/>
</dbReference>
<gene>
    <name evidence="2" type="ORF">KK078_07680</name>
</gene>
<evidence type="ECO:0000256" key="1">
    <source>
        <dbReference type="SAM" id="Phobius"/>
    </source>
</evidence>
<keyword evidence="1" id="KW-1133">Transmembrane helix</keyword>
<organism evidence="2 3">
    <name type="scientific">Dawidia soli</name>
    <dbReference type="NCBI Taxonomy" id="2782352"/>
    <lineage>
        <taxon>Bacteria</taxon>
        <taxon>Pseudomonadati</taxon>
        <taxon>Bacteroidota</taxon>
        <taxon>Cytophagia</taxon>
        <taxon>Cytophagales</taxon>
        <taxon>Chryseotaleaceae</taxon>
        <taxon>Dawidia</taxon>
    </lineage>
</organism>
<proteinExistence type="predicted"/>
<comment type="caution">
    <text evidence="2">The sequence shown here is derived from an EMBL/GenBank/DDBJ whole genome shotgun (WGS) entry which is preliminary data.</text>
</comment>
<dbReference type="RefSeq" id="WP_254089667.1">
    <property type="nucleotide sequence ID" value="NZ_JAHESC010000008.1"/>
</dbReference>
<accession>A0AAP2D987</accession>
<protein>
    <submittedName>
        <fullName evidence="2">Uncharacterized protein</fullName>
    </submittedName>
</protein>
<reference evidence="2 3" key="1">
    <citation type="submission" date="2021-05" db="EMBL/GenBank/DDBJ databases">
        <title>A Polyphasic approach of four new species of the genus Ohtaekwangia: Ohtaekwangia histidinii sp. nov., Ohtaekwangia cretensis sp. nov., Ohtaekwangia indiensis sp. nov., Ohtaekwangia reichenbachii sp. nov. from diverse environment.</title>
        <authorList>
            <person name="Octaviana S."/>
        </authorList>
    </citation>
    <scope>NUCLEOTIDE SEQUENCE [LARGE SCALE GENOMIC DNA]</scope>
    <source>
        <strain evidence="2 3">PWU37</strain>
    </source>
</reference>
<keyword evidence="1" id="KW-0812">Transmembrane</keyword>
<dbReference type="AlphaFoldDB" id="A0AAP2D987"/>
<feature type="transmembrane region" description="Helical" evidence="1">
    <location>
        <begin position="84"/>
        <end position="107"/>
    </location>
</feature>